<dbReference type="GO" id="GO:0005856">
    <property type="term" value="C:cytoskeleton"/>
    <property type="evidence" value="ECO:0007669"/>
    <property type="project" value="UniProtKB-ARBA"/>
</dbReference>
<evidence type="ECO:0000256" key="3">
    <source>
        <dbReference type="SAM" id="MobiDB-lite"/>
    </source>
</evidence>
<organism evidence="5 6">
    <name type="scientific">Pycnococcus provasolii</name>
    <dbReference type="NCBI Taxonomy" id="41880"/>
    <lineage>
        <taxon>Eukaryota</taxon>
        <taxon>Viridiplantae</taxon>
        <taxon>Chlorophyta</taxon>
        <taxon>Pseudoscourfieldiophyceae</taxon>
        <taxon>Pseudoscourfieldiales</taxon>
        <taxon>Pycnococcaceae</taxon>
        <taxon>Pycnococcus</taxon>
    </lineage>
</organism>
<proteinExistence type="predicted"/>
<feature type="compositionally biased region" description="Gly residues" evidence="3">
    <location>
        <begin position="1"/>
        <end position="14"/>
    </location>
</feature>
<feature type="coiled-coil region" evidence="2">
    <location>
        <begin position="102"/>
        <end position="144"/>
    </location>
</feature>
<dbReference type="InterPro" id="IPR051147">
    <property type="entry name" value="CFAP_domain-containing"/>
</dbReference>
<feature type="domain" description="DUF4200" evidence="4">
    <location>
        <begin position="43"/>
        <end position="160"/>
    </location>
</feature>
<dbReference type="InterPro" id="IPR025252">
    <property type="entry name" value="DUF4200"/>
</dbReference>
<sequence length="333" mass="38916">MDPPTGGGAAGGGQEAAALPSIAKRRAGPHTLVLEHVSPATRLLEKRRQMFEVQEALEAQKQEFNRKEEVFKRREDGLKKKDLELQESLIRFSKFLQENDSKRTRAEKKAEEERKLRQLKEREIEGLQQQLGDLRSEKDRTSEVVERNMRYQSYLERVLEYADEYHEINELLMRHETLQATNKDLRDHLNNCEEENENTRSELQTYTKEATDRILSLNNTISKLKKELEERERVSQKIESHKDYVLQDASRKIEELGQVHMSTDNIFQRCHSQSTVGHPLHSATLDQLTVVGDYMSDLRAITKEWQRTKHTWAPATTPRVKTRPPKEITFRKS</sequence>
<feature type="coiled-coil region" evidence="2">
    <location>
        <begin position="43"/>
        <end position="74"/>
    </location>
</feature>
<dbReference type="Pfam" id="PF13863">
    <property type="entry name" value="DUF4200"/>
    <property type="match status" value="1"/>
</dbReference>
<comment type="caution">
    <text evidence="5">The sequence shown here is derived from an EMBL/GenBank/DDBJ whole genome shotgun (WGS) entry which is preliminary data.</text>
</comment>
<dbReference type="Proteomes" id="UP000660262">
    <property type="component" value="Unassembled WGS sequence"/>
</dbReference>
<protein>
    <submittedName>
        <fullName evidence="5">Fap73p protein</fullName>
    </submittedName>
</protein>
<dbReference type="OrthoDB" id="10264298at2759"/>
<feature type="coiled-coil region" evidence="2">
    <location>
        <begin position="168"/>
        <end position="241"/>
    </location>
</feature>
<dbReference type="PANTHER" id="PTHR21683">
    <property type="entry name" value="COILED-COIL DOMAIN-CONTAINING PROTEIN 42 LIKE-2-LIKE-RELATED"/>
    <property type="match status" value="1"/>
</dbReference>
<feature type="region of interest" description="Disordered" evidence="3">
    <location>
        <begin position="1"/>
        <end position="24"/>
    </location>
</feature>
<evidence type="ECO:0000256" key="1">
    <source>
        <dbReference type="ARBA" id="ARBA00023054"/>
    </source>
</evidence>
<keyword evidence="6" id="KW-1185">Reference proteome</keyword>
<accession>A0A830HQJ2</accession>
<dbReference type="EMBL" id="BNJQ01000024">
    <property type="protein sequence ID" value="GHP09178.1"/>
    <property type="molecule type" value="Genomic_DNA"/>
</dbReference>
<evidence type="ECO:0000313" key="6">
    <source>
        <dbReference type="Proteomes" id="UP000660262"/>
    </source>
</evidence>
<dbReference type="AlphaFoldDB" id="A0A830HQJ2"/>
<gene>
    <name evidence="5" type="ORF">PPROV_000791500</name>
</gene>
<evidence type="ECO:0000256" key="2">
    <source>
        <dbReference type="SAM" id="Coils"/>
    </source>
</evidence>
<evidence type="ECO:0000313" key="5">
    <source>
        <dbReference type="EMBL" id="GHP09178.1"/>
    </source>
</evidence>
<feature type="compositionally biased region" description="Basic and acidic residues" evidence="3">
    <location>
        <begin position="324"/>
        <end position="333"/>
    </location>
</feature>
<keyword evidence="1 2" id="KW-0175">Coiled coil</keyword>
<name>A0A830HQJ2_9CHLO</name>
<feature type="region of interest" description="Disordered" evidence="3">
    <location>
        <begin position="312"/>
        <end position="333"/>
    </location>
</feature>
<dbReference type="PANTHER" id="PTHR21683:SF2">
    <property type="entry name" value="COILED-COIL DOMAIN-CONTAINING PROTEIN 42 LIKE-2-LIKE"/>
    <property type="match status" value="1"/>
</dbReference>
<evidence type="ECO:0000259" key="4">
    <source>
        <dbReference type="Pfam" id="PF13863"/>
    </source>
</evidence>
<reference evidence="5" key="1">
    <citation type="submission" date="2020-10" db="EMBL/GenBank/DDBJ databases">
        <title>Unveiling of a novel bifunctional photoreceptor, Dualchrome1, isolated from a cosmopolitan green alga.</title>
        <authorList>
            <person name="Suzuki S."/>
            <person name="Kawachi M."/>
        </authorList>
    </citation>
    <scope>NUCLEOTIDE SEQUENCE</scope>
    <source>
        <strain evidence="5">NIES 2893</strain>
    </source>
</reference>